<feature type="signal peptide" evidence="1">
    <location>
        <begin position="1"/>
        <end position="32"/>
    </location>
</feature>
<feature type="chain" id="PRO_5007622097" description="Lipoprotein" evidence="1">
    <location>
        <begin position="33"/>
        <end position="178"/>
    </location>
</feature>
<dbReference type="OrthoDB" id="9033292at2"/>
<dbReference type="Proteomes" id="UP000054978">
    <property type="component" value="Unassembled WGS sequence"/>
</dbReference>
<dbReference type="STRING" id="1777144.AWB83_03526"/>
<evidence type="ECO:0008006" key="4">
    <source>
        <dbReference type="Google" id="ProtNLM"/>
    </source>
</evidence>
<keyword evidence="1" id="KW-0732">Signal</keyword>
<comment type="caution">
    <text evidence="2">The sequence shown here is derived from an EMBL/GenBank/DDBJ whole genome shotgun (WGS) entry which is preliminary data.</text>
</comment>
<evidence type="ECO:0000313" key="3">
    <source>
        <dbReference type="Proteomes" id="UP000054978"/>
    </source>
</evidence>
<organism evidence="2 3">
    <name type="scientific">Caballeronia ptereochthonis</name>
    <dbReference type="NCBI Taxonomy" id="1777144"/>
    <lineage>
        <taxon>Bacteria</taxon>
        <taxon>Pseudomonadati</taxon>
        <taxon>Pseudomonadota</taxon>
        <taxon>Betaproteobacteria</taxon>
        <taxon>Burkholderiales</taxon>
        <taxon>Burkholderiaceae</taxon>
        <taxon>Caballeronia</taxon>
    </lineage>
</organism>
<evidence type="ECO:0000256" key="1">
    <source>
        <dbReference type="SAM" id="SignalP"/>
    </source>
</evidence>
<dbReference type="RefSeq" id="WP_087046935.1">
    <property type="nucleotide sequence ID" value="NZ_FCOB02000016.1"/>
</dbReference>
<evidence type="ECO:0000313" key="2">
    <source>
        <dbReference type="EMBL" id="SAK72382.1"/>
    </source>
</evidence>
<keyword evidence="3" id="KW-1185">Reference proteome</keyword>
<reference evidence="2" key="1">
    <citation type="submission" date="2016-01" db="EMBL/GenBank/DDBJ databases">
        <authorList>
            <person name="Peeters C."/>
        </authorList>
    </citation>
    <scope>NUCLEOTIDE SEQUENCE [LARGE SCALE GENOMIC DNA]</scope>
    <source>
        <strain evidence="2">LMG 29326</strain>
    </source>
</reference>
<name>A0A158BQL0_9BURK</name>
<sequence>MQTTLRNTFSTVFLRSALIASVCLAAAIGAQAQTAPPQPVTWELQVVRDGQQIDSFSATTNVGQARTDTHHDKVQNRVGCADQPAGNIDLQRTLTVSPTHASADDITLAIDAQETLQEESTRVSPSGCKLPPVPRQVSASHPGLVLKPGEWAQWQIVDSNPSLAYRVRASLGSSPAAQ</sequence>
<proteinExistence type="predicted"/>
<gene>
    <name evidence="2" type="ORF">AWB83_03526</name>
</gene>
<protein>
    <recommendedName>
        <fullName evidence="4">Lipoprotein</fullName>
    </recommendedName>
</protein>
<dbReference type="EMBL" id="FCOB02000016">
    <property type="protein sequence ID" value="SAK72382.1"/>
    <property type="molecule type" value="Genomic_DNA"/>
</dbReference>
<accession>A0A158BQL0</accession>
<dbReference type="AlphaFoldDB" id="A0A158BQL0"/>